<sequence>MLRWLEFQDPIGTRILTFYTMSSPGYGLMVTTVVPIMVPRLLRCAQQTIDQAIIKGLFMAQKEGGNVGNGGAENSQSLVHTGSEIEMDTGFDQRPWRRLQGLEQ</sequence>
<gene>
    <name evidence="2" type="ORF">DUI87_32225</name>
</gene>
<reference evidence="2 3" key="1">
    <citation type="submission" date="2018-07" db="EMBL/GenBank/DDBJ databases">
        <title>A high quality draft genome assembly of the barn swallow (H. rustica rustica).</title>
        <authorList>
            <person name="Formenti G."/>
            <person name="Chiara M."/>
            <person name="Poveda L."/>
            <person name="Francoijs K.-J."/>
            <person name="Bonisoli-Alquati A."/>
            <person name="Canova L."/>
            <person name="Gianfranceschi L."/>
            <person name="Horner D.S."/>
            <person name="Saino N."/>
        </authorList>
    </citation>
    <scope>NUCLEOTIDE SEQUENCE [LARGE SCALE GENOMIC DNA]</scope>
    <source>
        <strain evidence="2">Chelidonia</strain>
        <tissue evidence="2">Blood</tissue>
    </source>
</reference>
<proteinExistence type="predicted"/>
<comment type="caution">
    <text evidence="2">The sequence shown here is derived from an EMBL/GenBank/DDBJ whole genome shotgun (WGS) entry which is preliminary data.</text>
</comment>
<evidence type="ECO:0000313" key="2">
    <source>
        <dbReference type="EMBL" id="RMB91433.1"/>
    </source>
</evidence>
<protein>
    <submittedName>
        <fullName evidence="2">Uncharacterized protein</fullName>
    </submittedName>
</protein>
<evidence type="ECO:0000256" key="1">
    <source>
        <dbReference type="SAM" id="MobiDB-lite"/>
    </source>
</evidence>
<dbReference type="Proteomes" id="UP000269221">
    <property type="component" value="Unassembled WGS sequence"/>
</dbReference>
<dbReference type="AlphaFoldDB" id="A0A3M0IXG6"/>
<keyword evidence="3" id="KW-1185">Reference proteome</keyword>
<organism evidence="2 3">
    <name type="scientific">Hirundo rustica rustica</name>
    <dbReference type="NCBI Taxonomy" id="333673"/>
    <lineage>
        <taxon>Eukaryota</taxon>
        <taxon>Metazoa</taxon>
        <taxon>Chordata</taxon>
        <taxon>Craniata</taxon>
        <taxon>Vertebrata</taxon>
        <taxon>Euteleostomi</taxon>
        <taxon>Archelosauria</taxon>
        <taxon>Archosauria</taxon>
        <taxon>Dinosauria</taxon>
        <taxon>Saurischia</taxon>
        <taxon>Theropoda</taxon>
        <taxon>Coelurosauria</taxon>
        <taxon>Aves</taxon>
        <taxon>Neognathae</taxon>
        <taxon>Neoaves</taxon>
        <taxon>Telluraves</taxon>
        <taxon>Australaves</taxon>
        <taxon>Passeriformes</taxon>
        <taxon>Sylvioidea</taxon>
        <taxon>Hirundinidae</taxon>
        <taxon>Hirundo</taxon>
    </lineage>
</organism>
<feature type="region of interest" description="Disordered" evidence="1">
    <location>
        <begin position="69"/>
        <end position="104"/>
    </location>
</feature>
<dbReference type="EMBL" id="QRBI01000237">
    <property type="protein sequence ID" value="RMB91433.1"/>
    <property type="molecule type" value="Genomic_DNA"/>
</dbReference>
<name>A0A3M0IXG6_HIRRU</name>
<evidence type="ECO:0000313" key="3">
    <source>
        <dbReference type="Proteomes" id="UP000269221"/>
    </source>
</evidence>
<accession>A0A3M0IXG6</accession>